<dbReference type="SUPFAM" id="SSF50182">
    <property type="entry name" value="Sm-like ribonucleoproteins"/>
    <property type="match status" value="1"/>
</dbReference>
<dbReference type="EMBL" id="AUZX01006515">
    <property type="protein sequence ID" value="EQD63406.1"/>
    <property type="molecule type" value="Genomic_DNA"/>
</dbReference>
<feature type="domain" description="Sm" evidence="3">
    <location>
        <begin position="8"/>
        <end position="80"/>
    </location>
</feature>
<dbReference type="InterPro" id="IPR016487">
    <property type="entry name" value="Lsm6/sSmF"/>
</dbReference>
<dbReference type="AlphaFoldDB" id="T1AS57"/>
<dbReference type="PANTHER" id="PTHR11021:SF0">
    <property type="entry name" value="SMALL NUCLEAR RIBONUCLEOPROTEIN F"/>
    <property type="match status" value="1"/>
</dbReference>
<dbReference type="GO" id="GO:1990904">
    <property type="term" value="C:ribonucleoprotein complex"/>
    <property type="evidence" value="ECO:0007669"/>
    <property type="project" value="UniProtKB-KW"/>
</dbReference>
<dbReference type="NCBIfam" id="NF001963">
    <property type="entry name" value="PRK00737.1"/>
    <property type="match status" value="1"/>
</dbReference>
<keyword evidence="2 4" id="KW-0687">Ribonucleoprotein</keyword>
<dbReference type="InterPro" id="IPR010920">
    <property type="entry name" value="LSM_dom_sf"/>
</dbReference>
<dbReference type="Gene3D" id="2.30.30.100">
    <property type="match status" value="1"/>
</dbReference>
<evidence type="ECO:0000256" key="1">
    <source>
        <dbReference type="ARBA" id="ARBA00021121"/>
    </source>
</evidence>
<name>T1AS57_9ZZZZ</name>
<dbReference type="PROSITE" id="PS52002">
    <property type="entry name" value="SM"/>
    <property type="match status" value="1"/>
</dbReference>
<reference evidence="4" key="2">
    <citation type="journal article" date="2014" name="ISME J.">
        <title>Microbial stratification in low pH oxic and suboxic macroscopic growths along an acid mine drainage.</title>
        <authorList>
            <person name="Mendez-Garcia C."/>
            <person name="Mesa V."/>
            <person name="Sprenger R.R."/>
            <person name="Richter M."/>
            <person name="Diez M.S."/>
            <person name="Solano J."/>
            <person name="Bargiela R."/>
            <person name="Golyshina O.V."/>
            <person name="Manteca A."/>
            <person name="Ramos J.L."/>
            <person name="Gallego J.R."/>
            <person name="Llorente I."/>
            <person name="Martins Dos Santos V.A."/>
            <person name="Jensen O.N."/>
            <person name="Pelaez A.I."/>
            <person name="Sanchez J."/>
            <person name="Ferrer M."/>
        </authorList>
    </citation>
    <scope>NUCLEOTIDE SEQUENCE</scope>
</reference>
<protein>
    <recommendedName>
        <fullName evidence="1">Putative snRNP Sm-like protein</fullName>
    </recommendedName>
</protein>
<dbReference type="Pfam" id="PF01423">
    <property type="entry name" value="LSM"/>
    <property type="match status" value="1"/>
</dbReference>
<comment type="caution">
    <text evidence="4">The sequence shown here is derived from an EMBL/GenBank/DDBJ whole genome shotgun (WGS) entry which is preliminary data.</text>
</comment>
<dbReference type="PIRSF" id="PIRSF006609">
    <property type="entry name" value="snRNP_SmF"/>
    <property type="match status" value="1"/>
</dbReference>
<dbReference type="SMART" id="SM00651">
    <property type="entry name" value="Sm"/>
    <property type="match status" value="1"/>
</dbReference>
<dbReference type="GO" id="GO:0005634">
    <property type="term" value="C:nucleus"/>
    <property type="evidence" value="ECO:0007669"/>
    <property type="project" value="UniProtKB-ARBA"/>
</dbReference>
<dbReference type="PANTHER" id="PTHR11021">
    <property type="entry name" value="SMALL NUCLEAR RIBONUCLEOPROTEIN F SNRNP-F"/>
    <property type="match status" value="1"/>
</dbReference>
<evidence type="ECO:0000313" key="4">
    <source>
        <dbReference type="EMBL" id="EQD63406.1"/>
    </source>
</evidence>
<feature type="non-terminal residue" evidence="4">
    <location>
        <position position="1"/>
    </location>
</feature>
<dbReference type="GO" id="GO:0000398">
    <property type="term" value="P:mRNA splicing, via spliceosome"/>
    <property type="evidence" value="ECO:0007669"/>
    <property type="project" value="InterPro"/>
</dbReference>
<dbReference type="CDD" id="cd01731">
    <property type="entry name" value="archaeal_Sm1"/>
    <property type="match status" value="1"/>
</dbReference>
<dbReference type="InterPro" id="IPR001163">
    <property type="entry name" value="Sm_dom_euk/arc"/>
</dbReference>
<dbReference type="InterPro" id="IPR022901">
    <property type="entry name" value="snRNP_Sm-like_arc"/>
</dbReference>
<evidence type="ECO:0000259" key="3">
    <source>
        <dbReference type="PROSITE" id="PS52002"/>
    </source>
</evidence>
<organism evidence="4">
    <name type="scientific">mine drainage metagenome</name>
    <dbReference type="NCBI Taxonomy" id="410659"/>
    <lineage>
        <taxon>unclassified sequences</taxon>
        <taxon>metagenomes</taxon>
        <taxon>ecological metagenomes</taxon>
    </lineage>
</organism>
<proteinExistence type="predicted"/>
<sequence>GNPTSVARPLDVLRRSIEKNVLVDVKGRRGYSGILEGYDVYMNLVLKSANEIINGESKGVYDRILVRGDNVIFVSPSKGEKQ</sequence>
<reference evidence="4" key="1">
    <citation type="submission" date="2013-08" db="EMBL/GenBank/DDBJ databases">
        <authorList>
            <person name="Mendez C."/>
            <person name="Richter M."/>
            <person name="Ferrer M."/>
            <person name="Sanchez J."/>
        </authorList>
    </citation>
    <scope>NUCLEOTIDE SEQUENCE</scope>
</reference>
<gene>
    <name evidence="4" type="ORF">B1A_09147</name>
</gene>
<dbReference type="InterPro" id="IPR047575">
    <property type="entry name" value="Sm"/>
</dbReference>
<accession>T1AS57</accession>
<evidence type="ECO:0000256" key="2">
    <source>
        <dbReference type="ARBA" id="ARBA00023274"/>
    </source>
</evidence>
<dbReference type="GO" id="GO:0003723">
    <property type="term" value="F:RNA binding"/>
    <property type="evidence" value="ECO:0007669"/>
    <property type="project" value="InterPro"/>
</dbReference>